<dbReference type="EMBL" id="KV425968">
    <property type="protein sequence ID" value="KZV94715.1"/>
    <property type="molecule type" value="Genomic_DNA"/>
</dbReference>
<dbReference type="Pfam" id="PF00288">
    <property type="entry name" value="GHMP_kinases_N"/>
    <property type="match status" value="1"/>
</dbReference>
<dbReference type="PRINTS" id="PR00959">
    <property type="entry name" value="MEVGALKINASE"/>
</dbReference>
<evidence type="ECO:0000256" key="8">
    <source>
        <dbReference type="ARBA" id="ARBA00022840"/>
    </source>
</evidence>
<dbReference type="InterPro" id="IPR006206">
    <property type="entry name" value="Mevalonate/galactokinase"/>
</dbReference>
<evidence type="ECO:0000256" key="11">
    <source>
        <dbReference type="ARBA" id="ARBA00029590"/>
    </source>
</evidence>
<keyword evidence="6" id="KW-0547">Nucleotide-binding</keyword>
<feature type="domain" description="GHMP kinase N-terminal" evidence="13">
    <location>
        <begin position="135"/>
        <end position="217"/>
    </location>
</feature>
<evidence type="ECO:0000313" key="17">
    <source>
        <dbReference type="Proteomes" id="UP000077266"/>
    </source>
</evidence>
<comment type="pathway">
    <text evidence="1">Carbohydrate metabolism; galactose metabolism.</text>
</comment>
<dbReference type="STRING" id="1314781.A0A165JE38"/>
<dbReference type="GO" id="GO:0006012">
    <property type="term" value="P:galactose metabolic process"/>
    <property type="evidence" value="ECO:0007669"/>
    <property type="project" value="UniProtKB-UniPathway"/>
</dbReference>
<dbReference type="PROSITE" id="PS00106">
    <property type="entry name" value="GALACTOKINASE"/>
    <property type="match status" value="1"/>
</dbReference>
<evidence type="ECO:0000256" key="3">
    <source>
        <dbReference type="ARBA" id="ARBA00012315"/>
    </source>
</evidence>
<keyword evidence="5" id="KW-0808">Transferase</keyword>
<gene>
    <name evidence="16" type="ORF">EXIGLDRAFT_736459</name>
</gene>
<dbReference type="OrthoDB" id="187738at2759"/>
<evidence type="ECO:0000256" key="12">
    <source>
        <dbReference type="ARBA" id="ARBA00049538"/>
    </source>
</evidence>
<dbReference type="GO" id="GO:0004335">
    <property type="term" value="F:galactokinase activity"/>
    <property type="evidence" value="ECO:0007669"/>
    <property type="project" value="UniProtKB-EC"/>
</dbReference>
<evidence type="ECO:0000256" key="7">
    <source>
        <dbReference type="ARBA" id="ARBA00022777"/>
    </source>
</evidence>
<name>A0A165JE38_EXIGL</name>
<dbReference type="Gene3D" id="1.20.1440.340">
    <property type="match status" value="1"/>
</dbReference>
<evidence type="ECO:0000259" key="14">
    <source>
        <dbReference type="Pfam" id="PF08544"/>
    </source>
</evidence>
<feature type="domain" description="GHMP kinase C-terminal" evidence="14">
    <location>
        <begin position="415"/>
        <end position="485"/>
    </location>
</feature>
<evidence type="ECO:0000256" key="1">
    <source>
        <dbReference type="ARBA" id="ARBA00004947"/>
    </source>
</evidence>
<keyword evidence="17" id="KW-1185">Reference proteome</keyword>
<organism evidence="16 17">
    <name type="scientific">Exidia glandulosa HHB12029</name>
    <dbReference type="NCBI Taxonomy" id="1314781"/>
    <lineage>
        <taxon>Eukaryota</taxon>
        <taxon>Fungi</taxon>
        <taxon>Dikarya</taxon>
        <taxon>Basidiomycota</taxon>
        <taxon>Agaricomycotina</taxon>
        <taxon>Agaricomycetes</taxon>
        <taxon>Auriculariales</taxon>
        <taxon>Exidiaceae</taxon>
        <taxon>Exidia</taxon>
    </lineage>
</organism>
<dbReference type="InterPro" id="IPR036554">
    <property type="entry name" value="GHMP_kinase_C_sf"/>
</dbReference>
<feature type="domain" description="Galactokinase N-terminal" evidence="15">
    <location>
        <begin position="32"/>
        <end position="80"/>
    </location>
</feature>
<keyword evidence="9" id="KW-0299">Galactose metabolism</keyword>
<dbReference type="Gene3D" id="3.30.230.10">
    <property type="match status" value="1"/>
</dbReference>
<dbReference type="GO" id="GO:0005829">
    <property type="term" value="C:cytosol"/>
    <property type="evidence" value="ECO:0007669"/>
    <property type="project" value="TreeGrafter"/>
</dbReference>
<keyword evidence="8" id="KW-0067">ATP-binding</keyword>
<dbReference type="InParanoid" id="A0A165JE38"/>
<dbReference type="SUPFAM" id="SSF55060">
    <property type="entry name" value="GHMP Kinase, C-terminal domain"/>
    <property type="match status" value="1"/>
</dbReference>
<keyword evidence="10" id="KW-0119">Carbohydrate metabolism</keyword>
<dbReference type="SUPFAM" id="SSF54211">
    <property type="entry name" value="Ribosomal protein S5 domain 2-like"/>
    <property type="match status" value="1"/>
</dbReference>
<dbReference type="GO" id="GO:0005524">
    <property type="term" value="F:ATP binding"/>
    <property type="evidence" value="ECO:0007669"/>
    <property type="project" value="UniProtKB-KW"/>
</dbReference>
<comment type="catalytic activity">
    <reaction evidence="12">
        <text>alpha-D-galactose + ATP = alpha-D-galactose 1-phosphate + ADP + H(+)</text>
        <dbReference type="Rhea" id="RHEA:13553"/>
        <dbReference type="ChEBI" id="CHEBI:15378"/>
        <dbReference type="ChEBI" id="CHEBI:28061"/>
        <dbReference type="ChEBI" id="CHEBI:30616"/>
        <dbReference type="ChEBI" id="CHEBI:58336"/>
        <dbReference type="ChEBI" id="CHEBI:456216"/>
        <dbReference type="EC" id="2.7.1.6"/>
    </reaction>
    <physiologicalReaction direction="left-to-right" evidence="12">
        <dbReference type="Rhea" id="RHEA:13554"/>
    </physiologicalReaction>
</comment>
<evidence type="ECO:0000256" key="9">
    <source>
        <dbReference type="ARBA" id="ARBA00023144"/>
    </source>
</evidence>
<proteinExistence type="inferred from homology"/>
<dbReference type="Proteomes" id="UP000077266">
    <property type="component" value="Unassembled WGS sequence"/>
</dbReference>
<evidence type="ECO:0000259" key="15">
    <source>
        <dbReference type="Pfam" id="PF10509"/>
    </source>
</evidence>
<dbReference type="InterPro" id="IPR019741">
    <property type="entry name" value="Galactokinase_CS"/>
</dbReference>
<dbReference type="InterPro" id="IPR019539">
    <property type="entry name" value="GalKase_N"/>
</dbReference>
<dbReference type="NCBIfam" id="TIGR00131">
    <property type="entry name" value="gal_kin"/>
    <property type="match status" value="1"/>
</dbReference>
<sequence length="516" mass="56066">MAELAIPVYDALSSVYPDSYPNQATRWNALAEEFTARFGRKPTHICRAPGRVNLIGEHIDYALFGVLPAAIEPDFLVACAVSESGKGQINLQNLNAKYKPQHFAAQRDQNGKWHLDIDTTELRWDSYVKAGYYGVLENFFTHNDAEPVSIDMLCTGTVPGGSGLSSSAAVIVASTLAFATMNGHHAGFTRGRLVELSMENERRVGVNSGGMDQAASAIPPANSALYITFYPKLHAEPIALPEHAVLVIAHSLFVSEKALTAKTNYNLRVVETLVAARVLARRLGVEVGKTEKITLREVLQRWTAPNTTELSPEALRDALERILPHVAGLKLDDDASLDNDDDTGHTLDEMVEVSGLSASEFHDVYLSWVDVEATHFQLYKRAKHVFTEALRVLQVRDLCLAAADGQIPSDEKLLQSIGDLFNASQTSCDQLFNCSAEGLNTLTTIARKAGAYGSRLTGAGWGGCTVSLVPADQVEHFIKTLAEEYAPYRELTPEALADAVFATKPGSGACVYTVSQ</sequence>
<dbReference type="UniPathway" id="UPA00214"/>
<keyword evidence="7 16" id="KW-0418">Kinase</keyword>
<dbReference type="InterPro" id="IPR006203">
    <property type="entry name" value="GHMP_knse_ATP-bd_CS"/>
</dbReference>
<evidence type="ECO:0000256" key="6">
    <source>
        <dbReference type="ARBA" id="ARBA00022741"/>
    </source>
</evidence>
<dbReference type="AlphaFoldDB" id="A0A165JE38"/>
<reference evidence="16 17" key="1">
    <citation type="journal article" date="2016" name="Mol. Biol. Evol.">
        <title>Comparative Genomics of Early-Diverging Mushroom-Forming Fungi Provides Insights into the Origins of Lignocellulose Decay Capabilities.</title>
        <authorList>
            <person name="Nagy L.G."/>
            <person name="Riley R."/>
            <person name="Tritt A."/>
            <person name="Adam C."/>
            <person name="Daum C."/>
            <person name="Floudas D."/>
            <person name="Sun H."/>
            <person name="Yadav J.S."/>
            <person name="Pangilinan J."/>
            <person name="Larsson K.H."/>
            <person name="Matsuura K."/>
            <person name="Barry K."/>
            <person name="Labutti K."/>
            <person name="Kuo R."/>
            <person name="Ohm R.A."/>
            <person name="Bhattacharya S.S."/>
            <person name="Shirouzu T."/>
            <person name="Yoshinaga Y."/>
            <person name="Martin F.M."/>
            <person name="Grigoriev I.V."/>
            <person name="Hibbett D.S."/>
        </authorList>
    </citation>
    <scope>NUCLEOTIDE SEQUENCE [LARGE SCALE GENOMIC DNA]</scope>
    <source>
        <strain evidence="16 17">HHB12029</strain>
    </source>
</reference>
<evidence type="ECO:0000256" key="5">
    <source>
        <dbReference type="ARBA" id="ARBA00022679"/>
    </source>
</evidence>
<dbReference type="InterPro" id="IPR014721">
    <property type="entry name" value="Ribsml_uS5_D2-typ_fold_subgr"/>
</dbReference>
<accession>A0A165JE38</accession>
<dbReference type="FunFam" id="1.20.1440.340:FF:000003">
    <property type="entry name" value="GAL1p Galactokinase"/>
    <property type="match status" value="1"/>
</dbReference>
<dbReference type="Pfam" id="PF10509">
    <property type="entry name" value="GalKase_gal_bdg"/>
    <property type="match status" value="1"/>
</dbReference>
<dbReference type="PANTHER" id="PTHR10457">
    <property type="entry name" value="MEVALONATE KINASE/GALACTOKINASE"/>
    <property type="match status" value="1"/>
</dbReference>
<evidence type="ECO:0000256" key="10">
    <source>
        <dbReference type="ARBA" id="ARBA00023277"/>
    </source>
</evidence>
<dbReference type="InterPro" id="IPR006204">
    <property type="entry name" value="GHMP_kinase_N_dom"/>
</dbReference>
<dbReference type="PROSITE" id="PS00627">
    <property type="entry name" value="GHMP_KINASES_ATP"/>
    <property type="match status" value="1"/>
</dbReference>
<evidence type="ECO:0000256" key="4">
    <source>
        <dbReference type="ARBA" id="ARBA00019487"/>
    </source>
</evidence>
<dbReference type="PRINTS" id="PR00473">
    <property type="entry name" value="GALCTOKINASE"/>
</dbReference>
<evidence type="ECO:0000313" key="16">
    <source>
        <dbReference type="EMBL" id="KZV94715.1"/>
    </source>
</evidence>
<protein>
    <recommendedName>
        <fullName evidence="4">Galactokinase</fullName>
        <ecNumber evidence="3">2.7.1.6</ecNumber>
    </recommendedName>
    <alternativeName>
        <fullName evidence="11">Galactose kinase</fullName>
    </alternativeName>
</protein>
<dbReference type="FunCoup" id="A0A165JE38">
    <property type="interactions" value="380"/>
</dbReference>
<evidence type="ECO:0000256" key="2">
    <source>
        <dbReference type="ARBA" id="ARBA00006566"/>
    </source>
</evidence>
<dbReference type="EC" id="2.7.1.6" evidence="3"/>
<dbReference type="PANTHER" id="PTHR10457:SF7">
    <property type="entry name" value="GALACTOKINASE-RELATED"/>
    <property type="match status" value="1"/>
</dbReference>
<dbReference type="InterPro" id="IPR000705">
    <property type="entry name" value="Galactokinase"/>
</dbReference>
<dbReference type="Pfam" id="PF08544">
    <property type="entry name" value="GHMP_kinases_C"/>
    <property type="match status" value="1"/>
</dbReference>
<dbReference type="PIRSF" id="PIRSF000530">
    <property type="entry name" value="Galactokinase"/>
    <property type="match status" value="1"/>
</dbReference>
<dbReference type="InterPro" id="IPR013750">
    <property type="entry name" value="GHMP_kinase_C_dom"/>
</dbReference>
<comment type="similarity">
    <text evidence="2">Belongs to the GHMP kinase family. GalK subfamily.</text>
</comment>
<dbReference type="InterPro" id="IPR020568">
    <property type="entry name" value="Ribosomal_Su5_D2-typ_SF"/>
</dbReference>
<dbReference type="Gene3D" id="3.30.70.3170">
    <property type="match status" value="1"/>
</dbReference>
<evidence type="ECO:0000259" key="13">
    <source>
        <dbReference type="Pfam" id="PF00288"/>
    </source>
</evidence>